<dbReference type="InterPro" id="IPR009483">
    <property type="entry name" value="IpaD/BipD/SipD"/>
</dbReference>
<keyword evidence="10" id="KW-1185">Reference proteome</keyword>
<sequence length="399" mass="42238">MYGIQTSTSLPLTRPQALETQAAAPQSDAPDASAGQARAAPQGSAAPALAAARAKADELGQAAREARASVERQTAYETRLAEQRSAAAFSGGEPPQARREAPGAELDEARNAQTVSARLFEGNLKGVAQSGHAMSAEQKLALQSGLDDVFADAPPQARSAGAPMLYSANAAAGQGMADSDLWDMISDQIGKIKDNYLGVYENVVGQYTDFYKAFSDILSQMANWIKPGGDGNKVKLNVDALKAALEKLKKDFSLGDNLDNKKAVLFPAQSKDGGIQGGSESDARKWAKEMGLPDAPPPGFSCVQKAADGNWVVVVDMTPIDTMIRDVGALGSGTELELDNAKFQAWQSGFKAQEENLKNTLQTLTQKYSNANSLFDNLVKVLSSTISSCLETAKSFLQI</sequence>
<evidence type="ECO:0000313" key="9">
    <source>
        <dbReference type="EMBL" id="OVE47229.1"/>
    </source>
</evidence>
<evidence type="ECO:0000256" key="7">
    <source>
        <dbReference type="ARBA" id="ARBA00025541"/>
    </source>
</evidence>
<feature type="compositionally biased region" description="Basic and acidic residues" evidence="8">
    <location>
        <begin position="96"/>
        <end position="106"/>
    </location>
</feature>
<feature type="region of interest" description="Disordered" evidence="8">
    <location>
        <begin position="1"/>
        <end position="106"/>
    </location>
</feature>
<evidence type="ECO:0000256" key="1">
    <source>
        <dbReference type="ARBA" id="ARBA00004613"/>
    </source>
</evidence>
<dbReference type="AlphaFoldDB" id="A0A202B721"/>
<dbReference type="RefSeq" id="WP_087698219.1">
    <property type="nucleotide sequence ID" value="NZ_JABXOB010000005.1"/>
</dbReference>
<name>A0A202B721_CHRVL</name>
<proteinExistence type="inferred from homology"/>
<evidence type="ECO:0000256" key="8">
    <source>
        <dbReference type="SAM" id="MobiDB-lite"/>
    </source>
</evidence>
<dbReference type="EMBL" id="NHOO01000012">
    <property type="protein sequence ID" value="OVE47229.1"/>
    <property type="molecule type" value="Genomic_DNA"/>
</dbReference>
<evidence type="ECO:0000313" key="10">
    <source>
        <dbReference type="Proteomes" id="UP000196342"/>
    </source>
</evidence>
<evidence type="ECO:0000256" key="5">
    <source>
        <dbReference type="ARBA" id="ARBA00023026"/>
    </source>
</evidence>
<comment type="function">
    <text evidence="7">Required for invasion of epithelial cells, as well as for survival within host cells, escape from endocytic vesicles and subsequent actin-tail formation. Probably regulates the secretion of effectors BipB and BipC and their final integration into the target cell membrane.</text>
</comment>
<dbReference type="NCBIfam" id="TIGR02553">
    <property type="entry name" value="SipD_IpaD_SspD"/>
    <property type="match status" value="1"/>
</dbReference>
<dbReference type="Proteomes" id="UP000196342">
    <property type="component" value="Unassembled WGS sequence"/>
</dbReference>
<comment type="similarity">
    <text evidence="2">Belongs to the invasin protein D family.</text>
</comment>
<feature type="compositionally biased region" description="Low complexity" evidence="8">
    <location>
        <begin position="21"/>
        <end position="53"/>
    </location>
</feature>
<keyword evidence="4" id="KW-0964">Secreted</keyword>
<evidence type="ECO:0000256" key="3">
    <source>
        <dbReference type="ARBA" id="ARBA00018825"/>
    </source>
</evidence>
<keyword evidence="5" id="KW-0843">Virulence</keyword>
<evidence type="ECO:0000256" key="4">
    <source>
        <dbReference type="ARBA" id="ARBA00022525"/>
    </source>
</evidence>
<dbReference type="Gene3D" id="1.20.1710.10">
    <property type="entry name" value="IpaD-like"/>
    <property type="match status" value="1"/>
</dbReference>
<dbReference type="Pfam" id="PF06511">
    <property type="entry name" value="T3SS_TC"/>
    <property type="match status" value="1"/>
</dbReference>
<accession>A0A202B721</accession>
<dbReference type="GO" id="GO:0005576">
    <property type="term" value="C:extracellular region"/>
    <property type="evidence" value="ECO:0007669"/>
    <property type="project" value="UniProtKB-SubCell"/>
</dbReference>
<reference evidence="9 10" key="1">
    <citation type="submission" date="2017-05" db="EMBL/GenBank/DDBJ databases">
        <title>Chromobacterium violaceum GHPS1 isolated from Hydrocarbon polluted soil in French Guiana display an awesome secondary metabolite arsenal and a battery of drug and heavy-metal-resistance and detoxification of xenobiotics proteins.</title>
        <authorList>
            <person name="Belbahri L."/>
        </authorList>
    </citation>
    <scope>NUCLEOTIDE SEQUENCE [LARGE SCALE GENOMIC DNA]</scope>
    <source>
        <strain evidence="9 10">GHPS1</strain>
    </source>
</reference>
<comment type="caution">
    <text evidence="9">The sequence shown here is derived from an EMBL/GenBank/DDBJ whole genome shotgun (WGS) entry which is preliminary data.</text>
</comment>
<comment type="subcellular location">
    <subcellularLocation>
        <location evidence="1">Secreted</location>
    </subcellularLocation>
</comment>
<feature type="compositionally biased region" description="Polar residues" evidence="8">
    <location>
        <begin position="1"/>
        <end position="11"/>
    </location>
</feature>
<feature type="compositionally biased region" description="Basic and acidic residues" evidence="8">
    <location>
        <begin position="54"/>
        <end position="70"/>
    </location>
</feature>
<keyword evidence="6" id="KW-0175">Coiled coil</keyword>
<evidence type="ECO:0000256" key="2">
    <source>
        <dbReference type="ARBA" id="ARBA00007741"/>
    </source>
</evidence>
<evidence type="ECO:0000256" key="6">
    <source>
        <dbReference type="ARBA" id="ARBA00023054"/>
    </source>
</evidence>
<gene>
    <name evidence="9" type="ORF">CBW21_14785</name>
</gene>
<organism evidence="9 10">
    <name type="scientific">Chromobacterium violaceum</name>
    <dbReference type="NCBI Taxonomy" id="536"/>
    <lineage>
        <taxon>Bacteria</taxon>
        <taxon>Pseudomonadati</taxon>
        <taxon>Pseudomonadota</taxon>
        <taxon>Betaproteobacteria</taxon>
        <taxon>Neisseriales</taxon>
        <taxon>Chromobacteriaceae</taxon>
        <taxon>Chromobacterium</taxon>
    </lineage>
</organism>
<protein>
    <recommendedName>
        <fullName evidence="3">Translocator protein BipD</fullName>
    </recommendedName>
</protein>
<dbReference type="SUPFAM" id="SSF140693">
    <property type="entry name" value="IpaD-like"/>
    <property type="match status" value="1"/>
</dbReference>
<dbReference type="InterPro" id="IPR036708">
    <property type="entry name" value="BipD-like_sf"/>
</dbReference>